<gene>
    <name evidence="1" type="ORF">TIFTF001_002975</name>
</gene>
<comment type="caution">
    <text evidence="1">The sequence shown here is derived from an EMBL/GenBank/DDBJ whole genome shotgun (WGS) entry which is preliminary data.</text>
</comment>
<reference evidence="1" key="1">
    <citation type="submission" date="2023-07" db="EMBL/GenBank/DDBJ databases">
        <title>draft genome sequence of fig (Ficus carica).</title>
        <authorList>
            <person name="Takahashi T."/>
            <person name="Nishimura K."/>
        </authorList>
    </citation>
    <scope>NUCLEOTIDE SEQUENCE</scope>
</reference>
<dbReference type="AlphaFoldDB" id="A0AA87Z9D4"/>
<evidence type="ECO:0000313" key="2">
    <source>
        <dbReference type="Proteomes" id="UP001187192"/>
    </source>
</evidence>
<accession>A0AA87Z9D4</accession>
<keyword evidence="2" id="KW-1185">Reference proteome</keyword>
<evidence type="ECO:0000313" key="1">
    <source>
        <dbReference type="EMBL" id="GMN30802.1"/>
    </source>
</evidence>
<dbReference type="EMBL" id="BTGU01000003">
    <property type="protein sequence ID" value="GMN30802.1"/>
    <property type="molecule type" value="Genomic_DNA"/>
</dbReference>
<dbReference type="Proteomes" id="UP001187192">
    <property type="component" value="Unassembled WGS sequence"/>
</dbReference>
<protein>
    <submittedName>
        <fullName evidence="1">Uncharacterized protein</fullName>
    </submittedName>
</protein>
<name>A0AA87Z9D4_FICCA</name>
<sequence length="158" mass="17078">MANAKRNITQLKQVIVLTRQGRHHLPPQLLKPFLAGHRRLHDRGEPHAGLAIALAEEGPDGVGERGDAVRVQLQAILQAAEGEGVQSRGRGLVTEKLFDGENRGRRALEGELNGHQSQALEVGDGATHRNGLERGGAEAVVDDWGLVCAFLACLVYYI</sequence>
<organism evidence="1 2">
    <name type="scientific">Ficus carica</name>
    <name type="common">Common fig</name>
    <dbReference type="NCBI Taxonomy" id="3494"/>
    <lineage>
        <taxon>Eukaryota</taxon>
        <taxon>Viridiplantae</taxon>
        <taxon>Streptophyta</taxon>
        <taxon>Embryophyta</taxon>
        <taxon>Tracheophyta</taxon>
        <taxon>Spermatophyta</taxon>
        <taxon>Magnoliopsida</taxon>
        <taxon>eudicotyledons</taxon>
        <taxon>Gunneridae</taxon>
        <taxon>Pentapetalae</taxon>
        <taxon>rosids</taxon>
        <taxon>fabids</taxon>
        <taxon>Rosales</taxon>
        <taxon>Moraceae</taxon>
        <taxon>Ficeae</taxon>
        <taxon>Ficus</taxon>
    </lineage>
</organism>
<proteinExistence type="predicted"/>